<evidence type="ECO:0000259" key="1">
    <source>
        <dbReference type="Pfam" id="PF13439"/>
    </source>
</evidence>
<feature type="non-terminal residue" evidence="2">
    <location>
        <position position="149"/>
    </location>
</feature>
<dbReference type="InterPro" id="IPR028098">
    <property type="entry name" value="Glyco_trans_4-like_N"/>
</dbReference>
<dbReference type="GO" id="GO:0016740">
    <property type="term" value="F:transferase activity"/>
    <property type="evidence" value="ECO:0007669"/>
    <property type="project" value="UniProtKB-KW"/>
</dbReference>
<feature type="domain" description="Glycosyltransferase subfamily 4-like N-terminal" evidence="1">
    <location>
        <begin position="12"/>
        <end position="148"/>
    </location>
</feature>
<reference evidence="2" key="1">
    <citation type="submission" date="2018-06" db="EMBL/GenBank/DDBJ databases">
        <authorList>
            <person name="Zhirakovskaya E."/>
        </authorList>
    </citation>
    <scope>NUCLEOTIDE SEQUENCE</scope>
</reference>
<dbReference type="AlphaFoldDB" id="A0A3B0TY62"/>
<dbReference type="Gene3D" id="3.40.50.2000">
    <property type="entry name" value="Glycogen Phosphorylase B"/>
    <property type="match status" value="1"/>
</dbReference>
<protein>
    <submittedName>
        <fullName evidence="2">Glycosyltransferase</fullName>
    </submittedName>
</protein>
<proteinExistence type="predicted"/>
<name>A0A3B0TY62_9ZZZZ</name>
<dbReference type="SUPFAM" id="SSF53756">
    <property type="entry name" value="UDP-Glycosyltransferase/glycogen phosphorylase"/>
    <property type="match status" value="1"/>
</dbReference>
<evidence type="ECO:0000313" key="2">
    <source>
        <dbReference type="EMBL" id="VAW19292.1"/>
    </source>
</evidence>
<accession>A0A3B0TY62</accession>
<dbReference type="EMBL" id="UOEN01000461">
    <property type="protein sequence ID" value="VAW19292.1"/>
    <property type="molecule type" value="Genomic_DNA"/>
</dbReference>
<dbReference type="Pfam" id="PF13439">
    <property type="entry name" value="Glyco_transf_4"/>
    <property type="match status" value="1"/>
</dbReference>
<organism evidence="2">
    <name type="scientific">hydrothermal vent metagenome</name>
    <dbReference type="NCBI Taxonomy" id="652676"/>
    <lineage>
        <taxon>unclassified sequences</taxon>
        <taxon>metagenomes</taxon>
        <taxon>ecological metagenomes</taxon>
    </lineage>
</organism>
<sequence>MNILQILPELNVGGVETGTIDFAHYLVSHKHNSFVVSNGGALVETLEKQGSHHFSLPVHKKSFFNAYKMVGELRSIILEHNVDIVHARSRVPAWIGFFACQKTSAHFITTCHGFYKSLFFSQVMGWSKRVIVPSNMIGKHMIDKFNVSH</sequence>
<keyword evidence="2" id="KW-0808">Transferase</keyword>
<gene>
    <name evidence="2" type="ORF">MNBD_BACTEROID05-412</name>
</gene>